<dbReference type="Pfam" id="PF07494">
    <property type="entry name" value="Reg_prop"/>
    <property type="match status" value="2"/>
</dbReference>
<name>A0A6M4IG51_9BACT</name>
<sequence length="987" mass="106377">MSLTLSSSPVAGQGLTPVLGKYQLDVWRAQDGVRLAFTSNLVQTSDGYLWLSSQAGLTRFDGARFTVIDGANTPALRGRPRLQTYPLLEDAEHVLWVGTDIGLMAYRGGMLPSRATDPSFATDLVNAAVMDSSGRVWAITRLGRLFHVDLDNGLRAVPGVAARSLGSSMTVDAVGDIWIAAGRQGVHRLRGDSMSAVTFLSDLGIDEVTRIVATRDSSVWFGTATEVVQWRQGHIRRFPLPRQPAMGAVSCFAVGADGSLWVGTEGAGLYRFDGRSFEHVSREEGLSDDRVIDIMIDHDHNVWVATRDGLNRLRPIPFSIITARSGLPTELPGGILLDGTGRTWLAPPTGGLFRGTVDANAARFAQAESVRRSDRVTALARARDGSVWAGHLGGSVTRFERDRTNVGPPIMAGLPPVTDILEDPDGTLWIGTWHGLYRWRNGQVRPVTVSDGLLDDAIHRIVRDVAGTLWVATQSGIVRGKVDEVGFSEVAIPANGARRTVVLFEAPVGTLWAGSADGLTRVSGGRPALLTTAHGLPENWIGAAELDSVGNVWLGQLGGLTRIRLSELVAAADGRTTTLGSAISYPLREGLAGGDPTAWPHPASFKDAAGTIWFATGHGIVRVDPMRVAGDGQTRGLPLMHIEQILVDGSTVPSGAFTLDPAARRLELRYTGVDLSNGPGVLFRFRLDGYDTTWVDAGAQRVASYTRLAAGNYRFRVTGRASNGGWSTAEAVADFEVLAPLYRRPWFLVAAGVALAIALFGAHRSVLYTRSVAIREERSRMAREIHDSLLQGFSGIALQLQAASTRLALSGAQQPLLDRILSLIDQTLAQARDSVFDIRHPSVVQEDFVKACNGAAERILANSGTEFRVVLRGRTRRLSPVTHAESLRIVEEALTNVRKHAAASEVVMEFDYQWRGLHVTIRDNGIGGDLGALQQPSGHWGVLGMRERASRMGGQLSLRSRPEAGTAVSLQVRYARGPLTGSEARRI</sequence>
<dbReference type="Gene3D" id="2.130.10.10">
    <property type="entry name" value="YVTN repeat-like/Quinoprotein amine dehydrogenase"/>
    <property type="match status" value="4"/>
</dbReference>
<feature type="domain" description="Two component regulator three Y" evidence="6">
    <location>
        <begin position="678"/>
        <end position="738"/>
    </location>
</feature>
<evidence type="ECO:0000256" key="2">
    <source>
        <dbReference type="ARBA" id="ARBA00022777"/>
    </source>
</evidence>
<evidence type="ECO:0000259" key="5">
    <source>
        <dbReference type="Pfam" id="PF02518"/>
    </source>
</evidence>
<evidence type="ECO:0000256" key="1">
    <source>
        <dbReference type="ARBA" id="ARBA00022679"/>
    </source>
</evidence>
<dbReference type="InterPro" id="IPR011110">
    <property type="entry name" value="Reg_prop"/>
</dbReference>
<dbReference type="SUPFAM" id="SSF63829">
    <property type="entry name" value="Calcium-dependent phosphotriesterase"/>
    <property type="match status" value="1"/>
</dbReference>
<dbReference type="Pfam" id="PF07730">
    <property type="entry name" value="HisKA_3"/>
    <property type="match status" value="1"/>
</dbReference>
<dbReference type="GO" id="GO:0016020">
    <property type="term" value="C:membrane"/>
    <property type="evidence" value="ECO:0007669"/>
    <property type="project" value="InterPro"/>
</dbReference>
<evidence type="ECO:0000313" key="8">
    <source>
        <dbReference type="EMBL" id="QJR34074.1"/>
    </source>
</evidence>
<dbReference type="InterPro" id="IPR050482">
    <property type="entry name" value="Sensor_HK_TwoCompSys"/>
</dbReference>
<dbReference type="GO" id="GO:0046983">
    <property type="term" value="F:protein dimerization activity"/>
    <property type="evidence" value="ECO:0007669"/>
    <property type="project" value="InterPro"/>
</dbReference>
<feature type="transmembrane region" description="Helical" evidence="4">
    <location>
        <begin position="745"/>
        <end position="762"/>
    </location>
</feature>
<keyword evidence="4" id="KW-0812">Transmembrane</keyword>
<dbReference type="Pfam" id="PF07495">
    <property type="entry name" value="Y_Y_Y"/>
    <property type="match status" value="1"/>
</dbReference>
<dbReference type="SUPFAM" id="SSF55874">
    <property type="entry name" value="ATPase domain of HSP90 chaperone/DNA topoisomerase II/histidine kinase"/>
    <property type="match status" value="1"/>
</dbReference>
<evidence type="ECO:0000256" key="3">
    <source>
        <dbReference type="ARBA" id="ARBA00023012"/>
    </source>
</evidence>
<keyword evidence="4" id="KW-1133">Transmembrane helix</keyword>
<dbReference type="AlphaFoldDB" id="A0A6M4IG51"/>
<evidence type="ECO:0000259" key="7">
    <source>
        <dbReference type="Pfam" id="PF07730"/>
    </source>
</evidence>
<dbReference type="PANTHER" id="PTHR24421">
    <property type="entry name" value="NITRATE/NITRITE SENSOR PROTEIN NARX-RELATED"/>
    <property type="match status" value="1"/>
</dbReference>
<organism evidence="8 9">
    <name type="scientific">Gemmatimonas groenlandica</name>
    <dbReference type="NCBI Taxonomy" id="2732249"/>
    <lineage>
        <taxon>Bacteria</taxon>
        <taxon>Pseudomonadati</taxon>
        <taxon>Gemmatimonadota</taxon>
        <taxon>Gemmatimonadia</taxon>
        <taxon>Gemmatimonadales</taxon>
        <taxon>Gemmatimonadaceae</taxon>
        <taxon>Gemmatimonas</taxon>
    </lineage>
</organism>
<proteinExistence type="predicted"/>
<keyword evidence="2" id="KW-0418">Kinase</keyword>
<dbReference type="InterPro" id="IPR011712">
    <property type="entry name" value="Sig_transdc_His_kin_sub3_dim/P"/>
</dbReference>
<keyword evidence="1" id="KW-0808">Transferase</keyword>
<dbReference type="GO" id="GO:0000155">
    <property type="term" value="F:phosphorelay sensor kinase activity"/>
    <property type="evidence" value="ECO:0007669"/>
    <property type="project" value="InterPro"/>
</dbReference>
<dbReference type="PANTHER" id="PTHR24421:SF62">
    <property type="entry name" value="SENSORY TRANSDUCTION HISTIDINE KINASE"/>
    <property type="match status" value="1"/>
</dbReference>
<accession>A0A6M4IG51</accession>
<dbReference type="Proteomes" id="UP000500938">
    <property type="component" value="Chromosome"/>
</dbReference>
<dbReference type="InterPro" id="IPR003594">
    <property type="entry name" value="HATPase_dom"/>
</dbReference>
<reference evidence="8 9" key="1">
    <citation type="submission" date="2020-05" db="EMBL/GenBank/DDBJ databases">
        <title>Complete genome sequence of Gemmatimonas greenlandica TET16.</title>
        <authorList>
            <person name="Zeng Y."/>
        </authorList>
    </citation>
    <scope>NUCLEOTIDE SEQUENCE [LARGE SCALE GENOMIC DNA]</scope>
    <source>
        <strain evidence="8 9">TET16</strain>
    </source>
</reference>
<dbReference type="InterPro" id="IPR013783">
    <property type="entry name" value="Ig-like_fold"/>
</dbReference>
<dbReference type="InterPro" id="IPR011123">
    <property type="entry name" value="Y_Y_Y"/>
</dbReference>
<dbReference type="CDD" id="cd16917">
    <property type="entry name" value="HATPase_UhpB-NarQ-NarX-like"/>
    <property type="match status" value="1"/>
</dbReference>
<dbReference type="InterPro" id="IPR015943">
    <property type="entry name" value="WD40/YVTN_repeat-like_dom_sf"/>
</dbReference>
<evidence type="ECO:0008006" key="10">
    <source>
        <dbReference type="Google" id="ProtNLM"/>
    </source>
</evidence>
<dbReference type="SUPFAM" id="SSF101898">
    <property type="entry name" value="NHL repeat"/>
    <property type="match status" value="1"/>
</dbReference>
<dbReference type="RefSeq" id="WP_171223500.1">
    <property type="nucleotide sequence ID" value="NZ_CP053085.1"/>
</dbReference>
<dbReference type="InterPro" id="IPR036890">
    <property type="entry name" value="HATPase_C_sf"/>
</dbReference>
<dbReference type="Gene3D" id="3.30.565.10">
    <property type="entry name" value="Histidine kinase-like ATPase, C-terminal domain"/>
    <property type="match status" value="1"/>
</dbReference>
<gene>
    <name evidence="8" type="ORF">HKW67_00365</name>
</gene>
<keyword evidence="3" id="KW-0902">Two-component regulatory system</keyword>
<dbReference type="Gene3D" id="1.20.5.1930">
    <property type="match status" value="1"/>
</dbReference>
<evidence type="ECO:0000259" key="6">
    <source>
        <dbReference type="Pfam" id="PF07495"/>
    </source>
</evidence>
<protein>
    <recommendedName>
        <fullName evidence="10">Histidine kinase/HSP90-like ATPase domain-containing protein</fullName>
    </recommendedName>
</protein>
<dbReference type="Gene3D" id="2.60.40.10">
    <property type="entry name" value="Immunoglobulins"/>
    <property type="match status" value="1"/>
</dbReference>
<feature type="domain" description="Signal transduction histidine kinase subgroup 3 dimerisation and phosphoacceptor" evidence="7">
    <location>
        <begin position="777"/>
        <end position="841"/>
    </location>
</feature>
<dbReference type="KEGG" id="ggr:HKW67_00365"/>
<keyword evidence="9" id="KW-1185">Reference proteome</keyword>
<evidence type="ECO:0000313" key="9">
    <source>
        <dbReference type="Proteomes" id="UP000500938"/>
    </source>
</evidence>
<keyword evidence="4" id="KW-0472">Membrane</keyword>
<dbReference type="Pfam" id="PF02518">
    <property type="entry name" value="HATPase_c"/>
    <property type="match status" value="1"/>
</dbReference>
<feature type="domain" description="Histidine kinase/HSP90-like ATPase" evidence="5">
    <location>
        <begin position="888"/>
        <end position="973"/>
    </location>
</feature>
<dbReference type="EMBL" id="CP053085">
    <property type="protein sequence ID" value="QJR34074.1"/>
    <property type="molecule type" value="Genomic_DNA"/>
</dbReference>
<evidence type="ECO:0000256" key="4">
    <source>
        <dbReference type="SAM" id="Phobius"/>
    </source>
</evidence>